<keyword evidence="3" id="KW-1185">Reference proteome</keyword>
<keyword evidence="1" id="KW-0732">Signal</keyword>
<evidence type="ECO:0000256" key="1">
    <source>
        <dbReference type="SAM" id="SignalP"/>
    </source>
</evidence>
<dbReference type="EMBL" id="JASITI010000047">
    <property type="protein sequence ID" value="MDK9499656.1"/>
    <property type="molecule type" value="Genomic_DNA"/>
</dbReference>
<feature type="signal peptide" evidence="1">
    <location>
        <begin position="1"/>
        <end position="31"/>
    </location>
</feature>
<protein>
    <submittedName>
        <fullName evidence="2">Peptidase inhibitor family I36 protein</fullName>
    </submittedName>
</protein>
<gene>
    <name evidence="2" type="ORF">QEZ40_005085</name>
</gene>
<proteinExistence type="predicted"/>
<sequence length="146" mass="15392">MFSKSRAATRLGLCVAAVTGLVMAGAGAASATTVFDVGHGAGSCPDGYVCLWSEGDFIQGKPVLDHKFGAVASNQNIGDMGKLARTSAGDKGMQDTASSVVNNTGSSICFYEHNWYGGLQFKIGPREKWPSVPSWINDKISSFKYC</sequence>
<comment type="caution">
    <text evidence="2">The sequence shown here is derived from an EMBL/GenBank/DDBJ whole genome shotgun (WGS) entry which is preliminary data.</text>
</comment>
<dbReference type="Gene3D" id="2.60.20.10">
    <property type="entry name" value="Crystallins"/>
    <property type="match status" value="1"/>
</dbReference>
<feature type="chain" id="PRO_5045448389" evidence="1">
    <location>
        <begin position="32"/>
        <end position="146"/>
    </location>
</feature>
<organism evidence="2 3">
    <name type="scientific">Streptomyces katrae</name>
    <dbReference type="NCBI Taxonomy" id="68223"/>
    <lineage>
        <taxon>Bacteria</taxon>
        <taxon>Bacillati</taxon>
        <taxon>Actinomycetota</taxon>
        <taxon>Actinomycetes</taxon>
        <taxon>Kitasatosporales</taxon>
        <taxon>Streptomycetaceae</taxon>
        <taxon>Streptomyces</taxon>
    </lineage>
</organism>
<dbReference type="Pfam" id="PF03995">
    <property type="entry name" value="Inhibitor_I36"/>
    <property type="match status" value="1"/>
</dbReference>
<evidence type="ECO:0000313" key="3">
    <source>
        <dbReference type="Proteomes" id="UP001223390"/>
    </source>
</evidence>
<dbReference type="Proteomes" id="UP001223390">
    <property type="component" value="Unassembled WGS sequence"/>
</dbReference>
<name>A0ABT7H2C6_9ACTN</name>
<dbReference type="RefSeq" id="WP_185911237.1">
    <property type="nucleotide sequence ID" value="NZ_JASITI010000047.1"/>
</dbReference>
<reference evidence="2 3" key="1">
    <citation type="submission" date="2023-05" db="EMBL/GenBank/DDBJ databases">
        <title>Sequencing and Assembly of Streptomyces sp. NP73.</title>
        <authorList>
            <person name="Konwar A.N."/>
            <person name="Saikia K."/>
            <person name="Thakur D."/>
        </authorList>
    </citation>
    <scope>NUCLEOTIDE SEQUENCE [LARGE SCALE GENOMIC DNA]</scope>
    <source>
        <strain evidence="2 3">NP73</strain>
    </source>
</reference>
<evidence type="ECO:0000313" key="2">
    <source>
        <dbReference type="EMBL" id="MDK9499656.1"/>
    </source>
</evidence>
<accession>A0ABT7H2C6</accession>